<keyword evidence="2 6" id="KW-0698">rRNA processing</keyword>
<dbReference type="InterPro" id="IPR003682">
    <property type="entry name" value="rRNA_ssu_MeTfrase_G"/>
</dbReference>
<reference evidence="7 8" key="1">
    <citation type="submission" date="2015-04" db="EMBL/GenBank/DDBJ databases">
        <title>The draft genome sequence of Erythrobacter marinus HWDM-33.</title>
        <authorList>
            <person name="Zhuang L."/>
            <person name="Liu Y."/>
            <person name="Shao Z."/>
        </authorList>
    </citation>
    <scope>NUCLEOTIDE SEQUENCE [LARGE SCALE GENOMIC DNA]</scope>
    <source>
        <strain evidence="7 8">HWDM-33</strain>
    </source>
</reference>
<evidence type="ECO:0000256" key="2">
    <source>
        <dbReference type="ARBA" id="ARBA00022552"/>
    </source>
</evidence>
<comment type="function">
    <text evidence="6">Specifically methylates the N7 position of guanine in position 527 of 16S rRNA.</text>
</comment>
<comment type="subcellular location">
    <subcellularLocation>
        <location evidence="6">Cytoplasm</location>
    </subcellularLocation>
</comment>
<evidence type="ECO:0000256" key="3">
    <source>
        <dbReference type="ARBA" id="ARBA00022603"/>
    </source>
</evidence>
<keyword evidence="3 6" id="KW-0489">Methyltransferase</keyword>
<dbReference type="HAMAP" id="MF_00074">
    <property type="entry name" value="16SrRNA_methyltr_G"/>
    <property type="match status" value="1"/>
</dbReference>
<dbReference type="NCBIfam" id="TIGR00138">
    <property type="entry name" value="rsmG_gidB"/>
    <property type="match status" value="1"/>
</dbReference>
<feature type="binding site" evidence="6">
    <location>
        <position position="80"/>
    </location>
    <ligand>
        <name>S-adenosyl-L-methionine</name>
        <dbReference type="ChEBI" id="CHEBI:59789"/>
    </ligand>
</feature>
<dbReference type="RefSeq" id="WP_047092612.1">
    <property type="nucleotide sequence ID" value="NZ_LBHU01000001.1"/>
</dbReference>
<proteinExistence type="inferred from homology"/>
<sequence length="208" mass="23177">MIETEEQARAFCAERCDPPAMERLDRFITLLAEENERQNLVSSGSLQSVWQRHLADSLQLLDHVPRETSPWLDLGSGAGLPGLVLAIARPDVHIDLVESRRKRVEWLSHIKAELNLNNCMVHGGRLELVETMETAVITARAFAPLAKLLQLSARFSTRSTVWLLPKGRSGAQELAEQPERIRAMFHVEQSITDSEAGILVGTGRPALK</sequence>
<dbReference type="GO" id="GO:0070043">
    <property type="term" value="F:rRNA (guanine-N7-)-methyltransferase activity"/>
    <property type="evidence" value="ECO:0007669"/>
    <property type="project" value="UniProtKB-UniRule"/>
</dbReference>
<dbReference type="EC" id="2.1.1.170" evidence="6"/>
<comment type="caution">
    <text evidence="6">Lacks conserved residue(s) required for the propagation of feature annotation.</text>
</comment>
<evidence type="ECO:0000256" key="4">
    <source>
        <dbReference type="ARBA" id="ARBA00022679"/>
    </source>
</evidence>
<evidence type="ECO:0000256" key="6">
    <source>
        <dbReference type="HAMAP-Rule" id="MF_00074"/>
    </source>
</evidence>
<dbReference type="AlphaFoldDB" id="A0A0H0XS12"/>
<evidence type="ECO:0000313" key="8">
    <source>
        <dbReference type="Proteomes" id="UP000053455"/>
    </source>
</evidence>
<comment type="caution">
    <text evidence="7">The sequence shown here is derived from an EMBL/GenBank/DDBJ whole genome shotgun (WGS) entry which is preliminary data.</text>
</comment>
<evidence type="ECO:0000256" key="1">
    <source>
        <dbReference type="ARBA" id="ARBA00022490"/>
    </source>
</evidence>
<dbReference type="GO" id="GO:0005829">
    <property type="term" value="C:cytosol"/>
    <property type="evidence" value="ECO:0007669"/>
    <property type="project" value="TreeGrafter"/>
</dbReference>
<organism evidence="7 8">
    <name type="scientific">Aurantiacibacter marinus</name>
    <dbReference type="NCBI Taxonomy" id="874156"/>
    <lineage>
        <taxon>Bacteria</taxon>
        <taxon>Pseudomonadati</taxon>
        <taxon>Pseudomonadota</taxon>
        <taxon>Alphaproteobacteria</taxon>
        <taxon>Sphingomonadales</taxon>
        <taxon>Erythrobacteraceae</taxon>
        <taxon>Aurantiacibacter</taxon>
    </lineage>
</organism>
<name>A0A0H0XS12_9SPHN</name>
<dbReference type="SUPFAM" id="SSF53335">
    <property type="entry name" value="S-adenosyl-L-methionine-dependent methyltransferases"/>
    <property type="match status" value="1"/>
</dbReference>
<comment type="catalytic activity">
    <reaction evidence="6">
        <text>guanosine(527) in 16S rRNA + S-adenosyl-L-methionine = N(7)-methylguanosine(527) in 16S rRNA + S-adenosyl-L-homocysteine</text>
        <dbReference type="Rhea" id="RHEA:42732"/>
        <dbReference type="Rhea" id="RHEA-COMP:10209"/>
        <dbReference type="Rhea" id="RHEA-COMP:10210"/>
        <dbReference type="ChEBI" id="CHEBI:57856"/>
        <dbReference type="ChEBI" id="CHEBI:59789"/>
        <dbReference type="ChEBI" id="CHEBI:74269"/>
        <dbReference type="ChEBI" id="CHEBI:74480"/>
        <dbReference type="EC" id="2.1.1.170"/>
    </reaction>
</comment>
<keyword evidence="1 6" id="KW-0963">Cytoplasm</keyword>
<keyword evidence="8" id="KW-1185">Reference proteome</keyword>
<evidence type="ECO:0000313" key="7">
    <source>
        <dbReference type="EMBL" id="KLI64747.1"/>
    </source>
</evidence>
<feature type="binding site" evidence="6">
    <location>
        <position position="75"/>
    </location>
    <ligand>
        <name>S-adenosyl-L-methionine</name>
        <dbReference type="ChEBI" id="CHEBI:59789"/>
    </ligand>
</feature>
<dbReference type="Proteomes" id="UP000053455">
    <property type="component" value="Unassembled WGS sequence"/>
</dbReference>
<accession>A0A0H0XS12</accession>
<dbReference type="PANTHER" id="PTHR31760">
    <property type="entry name" value="S-ADENOSYL-L-METHIONINE-DEPENDENT METHYLTRANSFERASES SUPERFAMILY PROTEIN"/>
    <property type="match status" value="1"/>
</dbReference>
<dbReference type="EMBL" id="LBHU01000001">
    <property type="protein sequence ID" value="KLI64747.1"/>
    <property type="molecule type" value="Genomic_DNA"/>
</dbReference>
<dbReference type="InterPro" id="IPR029063">
    <property type="entry name" value="SAM-dependent_MTases_sf"/>
</dbReference>
<comment type="similarity">
    <text evidence="6">Belongs to the methyltransferase superfamily. RNA methyltransferase RsmG family.</text>
</comment>
<dbReference type="PATRIC" id="fig|874156.12.peg.887"/>
<keyword evidence="4 6" id="KW-0808">Transferase</keyword>
<dbReference type="Gene3D" id="3.40.50.150">
    <property type="entry name" value="Vaccinia Virus protein VP39"/>
    <property type="match status" value="1"/>
</dbReference>
<protein>
    <recommendedName>
        <fullName evidence="6">Ribosomal RNA small subunit methyltransferase G</fullName>
        <ecNumber evidence="6">2.1.1.170</ecNumber>
    </recommendedName>
    <alternativeName>
        <fullName evidence="6">16S rRNA 7-methylguanosine methyltransferase</fullName>
        <shortName evidence="6">16S rRNA m7G methyltransferase</shortName>
    </alternativeName>
</protein>
<dbReference type="PANTHER" id="PTHR31760:SF0">
    <property type="entry name" value="S-ADENOSYL-L-METHIONINE-DEPENDENT METHYLTRANSFERASES SUPERFAMILY PROTEIN"/>
    <property type="match status" value="1"/>
</dbReference>
<dbReference type="OrthoDB" id="9808773at2"/>
<evidence type="ECO:0000256" key="5">
    <source>
        <dbReference type="ARBA" id="ARBA00022691"/>
    </source>
</evidence>
<keyword evidence="5 6" id="KW-0949">S-adenosyl-L-methionine</keyword>
<dbReference type="Pfam" id="PF02527">
    <property type="entry name" value="GidB"/>
    <property type="match status" value="1"/>
</dbReference>
<gene>
    <name evidence="6" type="primary">rsmG</name>
    <name evidence="7" type="ORF">AAV99_04270</name>
</gene>
<feature type="binding site" evidence="6">
    <location>
        <begin position="126"/>
        <end position="127"/>
    </location>
    <ligand>
        <name>S-adenosyl-L-methionine</name>
        <dbReference type="ChEBI" id="CHEBI:59789"/>
    </ligand>
</feature>
<dbReference type="STRING" id="874156.GCA_001021555_00423"/>
<feature type="binding site" evidence="6">
    <location>
        <position position="140"/>
    </location>
    <ligand>
        <name>S-adenosyl-L-methionine</name>
        <dbReference type="ChEBI" id="CHEBI:59789"/>
    </ligand>
</feature>